<reference evidence="8" key="1">
    <citation type="submission" date="2023-05" db="EMBL/GenBank/DDBJ databases">
        <title>Nepenthes gracilis genome sequencing.</title>
        <authorList>
            <person name="Fukushima K."/>
        </authorList>
    </citation>
    <scope>NUCLEOTIDE SEQUENCE</scope>
    <source>
        <strain evidence="8">SING2019-196</strain>
    </source>
</reference>
<feature type="transmembrane region" description="Helical" evidence="7">
    <location>
        <begin position="85"/>
        <end position="103"/>
    </location>
</feature>
<evidence type="ECO:0000313" key="9">
    <source>
        <dbReference type="Proteomes" id="UP001279734"/>
    </source>
</evidence>
<name>A0AAD3P892_NEPGR</name>
<comment type="caution">
    <text evidence="8">The sequence shown here is derived from an EMBL/GenBank/DDBJ whole genome shotgun (WGS) entry which is preliminary data.</text>
</comment>
<feature type="transmembrane region" description="Helical" evidence="7">
    <location>
        <begin position="137"/>
        <end position="157"/>
    </location>
</feature>
<dbReference type="EMBL" id="BSYO01000001">
    <property type="protein sequence ID" value="GMG99603.1"/>
    <property type="molecule type" value="Genomic_DNA"/>
</dbReference>
<keyword evidence="5 7" id="KW-1133">Transmembrane helix</keyword>
<dbReference type="PANTHER" id="PTHR19317">
    <property type="entry name" value="PRENYLATED RAB ACCEPTOR 1-RELATED"/>
    <property type="match status" value="1"/>
</dbReference>
<keyword evidence="9" id="KW-1185">Reference proteome</keyword>
<accession>A0AAD3P892</accession>
<comment type="function">
    <text evidence="1 7">May be involved in both secretory and endocytic intracellular trafficking in the endosomal/prevacuolar compartments.</text>
</comment>
<feature type="transmembrane region" description="Helical" evidence="7">
    <location>
        <begin position="109"/>
        <end position="125"/>
    </location>
</feature>
<proteinExistence type="inferred from homology"/>
<evidence type="ECO:0000256" key="5">
    <source>
        <dbReference type="ARBA" id="ARBA00022989"/>
    </source>
</evidence>
<dbReference type="GO" id="GO:0016020">
    <property type="term" value="C:membrane"/>
    <property type="evidence" value="ECO:0007669"/>
    <property type="project" value="UniProtKB-SubCell"/>
</dbReference>
<dbReference type="Proteomes" id="UP001279734">
    <property type="component" value="Unassembled WGS sequence"/>
</dbReference>
<dbReference type="GO" id="GO:0016192">
    <property type="term" value="P:vesicle-mediated transport"/>
    <property type="evidence" value="ECO:0007669"/>
    <property type="project" value="UniProtKB-ARBA"/>
</dbReference>
<evidence type="ECO:0000256" key="2">
    <source>
        <dbReference type="ARBA" id="ARBA00004141"/>
    </source>
</evidence>
<comment type="subcellular location">
    <subcellularLocation>
        <location evidence="2 7">Membrane</location>
        <topology evidence="2 7">Multi-pass membrane protein</topology>
    </subcellularLocation>
</comment>
<protein>
    <recommendedName>
        <fullName evidence="7">PRA1 family protein</fullName>
    </recommendedName>
</protein>
<keyword evidence="4 7" id="KW-0812">Transmembrane</keyword>
<dbReference type="Pfam" id="PF03208">
    <property type="entry name" value="PRA1"/>
    <property type="match status" value="1"/>
</dbReference>
<evidence type="ECO:0000256" key="7">
    <source>
        <dbReference type="RuleBase" id="RU363107"/>
    </source>
</evidence>
<dbReference type="PANTHER" id="PTHR19317:SF84">
    <property type="entry name" value="PRA1 FAMILY PROTEIN"/>
    <property type="match status" value="1"/>
</dbReference>
<keyword evidence="6 7" id="KW-0472">Membrane</keyword>
<dbReference type="InterPro" id="IPR004895">
    <property type="entry name" value="Prenylated_rab_accept_PRA1"/>
</dbReference>
<dbReference type="GO" id="GO:0005783">
    <property type="term" value="C:endoplasmic reticulum"/>
    <property type="evidence" value="ECO:0007669"/>
    <property type="project" value="TreeGrafter"/>
</dbReference>
<feature type="transmembrane region" description="Helical" evidence="7">
    <location>
        <begin position="163"/>
        <end position="180"/>
    </location>
</feature>
<dbReference type="AlphaFoldDB" id="A0AAD3P892"/>
<dbReference type="GO" id="GO:0005794">
    <property type="term" value="C:Golgi apparatus"/>
    <property type="evidence" value="ECO:0007669"/>
    <property type="project" value="TreeGrafter"/>
</dbReference>
<evidence type="ECO:0000256" key="4">
    <source>
        <dbReference type="ARBA" id="ARBA00022692"/>
    </source>
</evidence>
<evidence type="ECO:0000256" key="6">
    <source>
        <dbReference type="ARBA" id="ARBA00023136"/>
    </source>
</evidence>
<evidence type="ECO:0000313" key="8">
    <source>
        <dbReference type="EMBL" id="GMG99603.1"/>
    </source>
</evidence>
<comment type="similarity">
    <text evidence="3 7">Belongs to the PRA1 family.</text>
</comment>
<gene>
    <name evidence="8" type="ORF">Nepgr_001443</name>
</gene>
<keyword evidence="7" id="KW-0813">Transport</keyword>
<evidence type="ECO:0000256" key="3">
    <source>
        <dbReference type="ARBA" id="ARBA00006483"/>
    </source>
</evidence>
<organism evidence="8 9">
    <name type="scientific">Nepenthes gracilis</name>
    <name type="common">Slender pitcher plant</name>
    <dbReference type="NCBI Taxonomy" id="150966"/>
    <lineage>
        <taxon>Eukaryota</taxon>
        <taxon>Viridiplantae</taxon>
        <taxon>Streptophyta</taxon>
        <taxon>Embryophyta</taxon>
        <taxon>Tracheophyta</taxon>
        <taxon>Spermatophyta</taxon>
        <taxon>Magnoliopsida</taxon>
        <taxon>eudicotyledons</taxon>
        <taxon>Gunneridae</taxon>
        <taxon>Pentapetalae</taxon>
        <taxon>Caryophyllales</taxon>
        <taxon>Nepenthaceae</taxon>
        <taxon>Nepenthes</taxon>
    </lineage>
</organism>
<evidence type="ECO:0000256" key="1">
    <source>
        <dbReference type="ARBA" id="ARBA00002501"/>
    </source>
</evidence>
<sequence length="223" mass="25442">MKSTANYGALPTTTTNATANAGVTAEFPTTAPSSSNLTFIARTTHRTRTLVSMRRPWREFLSLSSFSLPHGYSDAMSRVRRNFDYFRFNYSLIVLFIVFLSLLWHPISMIVFLIIFCLWLFLYFSRDEPISIFNRRIDDRLVLLVLSVVTVLALVFTHVGLNVLVSLVIGIFVVGLHAAFRSHEDLFLDEEEVREGGLLSVVGSQQMRPNLWKGYLKLLNICR</sequence>